<dbReference type="EMBL" id="CP029210">
    <property type="protein sequence ID" value="AWI52227.1"/>
    <property type="molecule type" value="Genomic_DNA"/>
</dbReference>
<dbReference type="GO" id="GO:0005829">
    <property type="term" value="C:cytosol"/>
    <property type="evidence" value="ECO:0007669"/>
    <property type="project" value="TreeGrafter"/>
</dbReference>
<reference evidence="5 6" key="1">
    <citation type="submission" date="2018-05" db="EMBL/GenBank/DDBJ databases">
        <title>complete genome sequence of Aquabacterium olei NBRC 110486.</title>
        <authorList>
            <person name="Tang B."/>
            <person name="Chang J."/>
            <person name="Zhang L."/>
            <person name="Yang H."/>
        </authorList>
    </citation>
    <scope>NUCLEOTIDE SEQUENCE [LARGE SCALE GENOMIC DNA]</scope>
    <source>
        <strain evidence="5 6">NBRC 110486</strain>
    </source>
</reference>
<dbReference type="InterPro" id="IPR018060">
    <property type="entry name" value="HTH_AraC"/>
</dbReference>
<dbReference type="RefSeq" id="WP_109034022.1">
    <property type="nucleotide sequence ID" value="NZ_CP029210.1"/>
</dbReference>
<evidence type="ECO:0000256" key="3">
    <source>
        <dbReference type="ARBA" id="ARBA00023163"/>
    </source>
</evidence>
<evidence type="ECO:0000313" key="5">
    <source>
        <dbReference type="EMBL" id="AWI52227.1"/>
    </source>
</evidence>
<feature type="domain" description="HTH araC/xylS-type" evidence="4">
    <location>
        <begin position="252"/>
        <end position="354"/>
    </location>
</feature>
<protein>
    <recommendedName>
        <fullName evidence="4">HTH araC/xylS-type domain-containing protein</fullName>
    </recommendedName>
</protein>
<dbReference type="GO" id="GO:0000976">
    <property type="term" value="F:transcription cis-regulatory region binding"/>
    <property type="evidence" value="ECO:0007669"/>
    <property type="project" value="TreeGrafter"/>
</dbReference>
<dbReference type="InterPro" id="IPR032687">
    <property type="entry name" value="AraC-type_N"/>
</dbReference>
<gene>
    <name evidence="5" type="ORF">DEH84_01335</name>
</gene>
<organism evidence="5 6">
    <name type="scientific">Aquabacterium olei</name>
    <dbReference type="NCBI Taxonomy" id="1296669"/>
    <lineage>
        <taxon>Bacteria</taxon>
        <taxon>Pseudomonadati</taxon>
        <taxon>Pseudomonadota</taxon>
        <taxon>Betaproteobacteria</taxon>
        <taxon>Burkholderiales</taxon>
        <taxon>Aquabacterium</taxon>
    </lineage>
</organism>
<dbReference type="AlphaFoldDB" id="A0A2U8FMS0"/>
<dbReference type="KEGG" id="aon:DEH84_01335"/>
<keyword evidence="1" id="KW-0805">Transcription regulation</keyword>
<dbReference type="PROSITE" id="PS01124">
    <property type="entry name" value="HTH_ARAC_FAMILY_2"/>
    <property type="match status" value="1"/>
</dbReference>
<dbReference type="InterPro" id="IPR009057">
    <property type="entry name" value="Homeodomain-like_sf"/>
</dbReference>
<keyword evidence="2" id="KW-0238">DNA-binding</keyword>
<dbReference type="GO" id="GO:0003700">
    <property type="term" value="F:DNA-binding transcription factor activity"/>
    <property type="evidence" value="ECO:0007669"/>
    <property type="project" value="InterPro"/>
</dbReference>
<dbReference type="OrthoDB" id="8584243at2"/>
<name>A0A2U8FMS0_9BURK</name>
<dbReference type="Pfam" id="PF12833">
    <property type="entry name" value="HTH_18"/>
    <property type="match status" value="1"/>
</dbReference>
<proteinExistence type="predicted"/>
<dbReference type="Proteomes" id="UP000244892">
    <property type="component" value="Chromosome"/>
</dbReference>
<sequence length="361" mass="39899">MPAAAHPDTPLPFVTVTNWIRAARRCGIDIEALFLAEGVDLAGLHPTTALIRPAVVGRIMHRCLFEAQRLGCPHHFPIVLGDTFAFEYLADVETFISTSATLRDAARALDWIPPLVNPLMTFELQEFGDQARITLHLGGGTPVDEAWPFIEAAFTTLVKFSRTLLGDLPLAGRLTQRHAAHAQSRLLAEHLRVELEPDADIDALWFDRALLDRPLIGALPALHELAARRITEEIARRGPPPLSLANRDHEAHPLVCQIEQAMLSQPELLGQGLPALATALGLHARTLQRRLREAGDSHSAILDRVRFHLARQWLAAPGARIESVSARLGFTDRRSFTQAFIRWAGVPPSRFRDTPPPPPDL</sequence>
<evidence type="ECO:0000256" key="1">
    <source>
        <dbReference type="ARBA" id="ARBA00023015"/>
    </source>
</evidence>
<keyword evidence="6" id="KW-1185">Reference proteome</keyword>
<dbReference type="SMART" id="SM00342">
    <property type="entry name" value="HTH_ARAC"/>
    <property type="match status" value="1"/>
</dbReference>
<evidence type="ECO:0000259" key="4">
    <source>
        <dbReference type="PROSITE" id="PS01124"/>
    </source>
</evidence>
<keyword evidence="3" id="KW-0804">Transcription</keyword>
<dbReference type="Pfam" id="PF12625">
    <property type="entry name" value="Arabinose_bd"/>
    <property type="match status" value="1"/>
</dbReference>
<dbReference type="PANTHER" id="PTHR47894:SF4">
    <property type="entry name" value="HTH-TYPE TRANSCRIPTIONAL REGULATOR GADX"/>
    <property type="match status" value="1"/>
</dbReference>
<dbReference type="PANTHER" id="PTHR47894">
    <property type="entry name" value="HTH-TYPE TRANSCRIPTIONAL REGULATOR GADX"/>
    <property type="match status" value="1"/>
</dbReference>
<evidence type="ECO:0000313" key="6">
    <source>
        <dbReference type="Proteomes" id="UP000244892"/>
    </source>
</evidence>
<dbReference type="Gene3D" id="1.10.10.60">
    <property type="entry name" value="Homeodomain-like"/>
    <property type="match status" value="1"/>
</dbReference>
<dbReference type="SUPFAM" id="SSF46689">
    <property type="entry name" value="Homeodomain-like"/>
    <property type="match status" value="1"/>
</dbReference>
<accession>A0A2U8FMS0</accession>
<evidence type="ECO:0000256" key="2">
    <source>
        <dbReference type="ARBA" id="ARBA00023125"/>
    </source>
</evidence>